<feature type="domain" description="Ancillary SecYEG translocon subunit/Cell division coordinator CpoB TPR" evidence="9">
    <location>
        <begin position="17"/>
        <end position="210"/>
    </location>
</feature>
<evidence type="ECO:0000313" key="10">
    <source>
        <dbReference type="EMBL" id="MDI9233604.1"/>
    </source>
</evidence>
<dbReference type="PANTHER" id="PTHR38035">
    <property type="entry name" value="UPF0070 PROTEIN YFGM"/>
    <property type="match status" value="1"/>
</dbReference>
<dbReference type="InterPro" id="IPR018704">
    <property type="entry name" value="SecYEG/CpoB_TPR"/>
</dbReference>
<comment type="caution">
    <text evidence="10">The sequence shown here is derived from an EMBL/GenBank/DDBJ whole genome shotgun (WGS) entry which is preliminary data.</text>
</comment>
<evidence type="ECO:0000259" key="9">
    <source>
        <dbReference type="Pfam" id="PF09976"/>
    </source>
</evidence>
<keyword evidence="4 8" id="KW-0812">Transmembrane</keyword>
<evidence type="ECO:0000256" key="2">
    <source>
        <dbReference type="ARBA" id="ARBA00004236"/>
    </source>
</evidence>
<keyword evidence="3" id="KW-1003">Cell membrane</keyword>
<evidence type="ECO:0000256" key="4">
    <source>
        <dbReference type="ARBA" id="ARBA00022692"/>
    </source>
</evidence>
<keyword evidence="7" id="KW-0143">Chaperone</keyword>
<evidence type="ECO:0000313" key="11">
    <source>
        <dbReference type="Proteomes" id="UP001431902"/>
    </source>
</evidence>
<evidence type="ECO:0000256" key="1">
    <source>
        <dbReference type="ARBA" id="ARBA00004167"/>
    </source>
</evidence>
<dbReference type="Proteomes" id="UP001431902">
    <property type="component" value="Unassembled WGS sequence"/>
</dbReference>
<evidence type="ECO:0000256" key="7">
    <source>
        <dbReference type="ARBA" id="ARBA00023186"/>
    </source>
</evidence>
<proteinExistence type="predicted"/>
<dbReference type="PANTHER" id="PTHR38035:SF1">
    <property type="entry name" value="ANCILLARY SECYEG TRANSLOCON SUBUNIT"/>
    <property type="match status" value="1"/>
</dbReference>
<gene>
    <name evidence="10" type="ORF">QLQ16_07115</name>
</gene>
<dbReference type="InterPro" id="IPR026039">
    <property type="entry name" value="YfgM"/>
</dbReference>
<evidence type="ECO:0000256" key="6">
    <source>
        <dbReference type="ARBA" id="ARBA00023136"/>
    </source>
</evidence>
<sequence length="221" mass="24057">MSNALDLEEQEQLDQLKHFWKSWGNLISWLLIAVLGSYAAWNGYQYWQRTQSVKASALFDEVERAVASGELSRIERSLADMQDKFGSTQFAQQSALLAAKSLQSQGKTDAARAALAGVADKAADPAYRDVARLRLAGLHLDAKAYDEALKVLGSEFTPAMSGLAADLRGDVLQAKGQLAEAVVAYQLAWNKLADAADYRRLVQAKLNALGVDPQAAVETKK</sequence>
<keyword evidence="11" id="KW-1185">Reference proteome</keyword>
<organism evidence="10 11">
    <name type="scientific">Limnohabitans lacus</name>
    <dbReference type="NCBI Taxonomy" id="3045173"/>
    <lineage>
        <taxon>Bacteria</taxon>
        <taxon>Pseudomonadati</taxon>
        <taxon>Pseudomonadota</taxon>
        <taxon>Betaproteobacteria</taxon>
        <taxon>Burkholderiales</taxon>
        <taxon>Comamonadaceae</taxon>
        <taxon>Limnohabitans</taxon>
    </lineage>
</organism>
<feature type="transmembrane region" description="Helical" evidence="8">
    <location>
        <begin position="26"/>
        <end position="44"/>
    </location>
</feature>
<dbReference type="PIRSF" id="PIRSF006170">
    <property type="entry name" value="YfgM"/>
    <property type="match status" value="1"/>
</dbReference>
<dbReference type="Pfam" id="PF09976">
    <property type="entry name" value="TPR_21"/>
    <property type="match status" value="1"/>
</dbReference>
<name>A0ABT6X647_9BURK</name>
<evidence type="ECO:0000256" key="3">
    <source>
        <dbReference type="ARBA" id="ARBA00022475"/>
    </source>
</evidence>
<accession>A0ABT6X647</accession>
<protein>
    <submittedName>
        <fullName evidence="10">Tetratricopeptide repeat protein</fullName>
    </submittedName>
</protein>
<keyword evidence="5 8" id="KW-1133">Transmembrane helix</keyword>
<dbReference type="EMBL" id="JASGBH010000004">
    <property type="protein sequence ID" value="MDI9233604.1"/>
    <property type="molecule type" value="Genomic_DNA"/>
</dbReference>
<evidence type="ECO:0000256" key="8">
    <source>
        <dbReference type="SAM" id="Phobius"/>
    </source>
</evidence>
<reference evidence="10" key="1">
    <citation type="submission" date="2023-05" db="EMBL/GenBank/DDBJ databases">
        <title>Limnohabitans sp. strain HM2-2 Genome sequencing and assembly.</title>
        <authorList>
            <person name="Jung Y."/>
        </authorList>
    </citation>
    <scope>NUCLEOTIDE SEQUENCE</scope>
    <source>
        <strain evidence="10">HM2-2</strain>
    </source>
</reference>
<keyword evidence="6 8" id="KW-0472">Membrane</keyword>
<dbReference type="RefSeq" id="WP_283224003.1">
    <property type="nucleotide sequence ID" value="NZ_JASGBH010000004.1"/>
</dbReference>
<evidence type="ECO:0000256" key="5">
    <source>
        <dbReference type="ARBA" id="ARBA00022989"/>
    </source>
</evidence>
<comment type="subcellular location">
    <subcellularLocation>
        <location evidence="2">Cell membrane</location>
    </subcellularLocation>
    <subcellularLocation>
        <location evidence="1">Membrane</location>
        <topology evidence="1">Single-pass membrane protein</topology>
    </subcellularLocation>
</comment>